<dbReference type="GO" id="GO:0008234">
    <property type="term" value="F:cysteine-type peptidase activity"/>
    <property type="evidence" value="ECO:0007669"/>
    <property type="project" value="UniProtKB-KW"/>
</dbReference>
<organism evidence="6 7">
    <name type="scientific">Umbelopsis vinacea</name>
    <dbReference type="NCBI Taxonomy" id="44442"/>
    <lineage>
        <taxon>Eukaryota</taxon>
        <taxon>Fungi</taxon>
        <taxon>Fungi incertae sedis</taxon>
        <taxon>Mucoromycota</taxon>
        <taxon>Mucoromycotina</taxon>
        <taxon>Umbelopsidomycetes</taxon>
        <taxon>Umbelopsidales</taxon>
        <taxon>Umbelopsidaceae</taxon>
        <taxon>Umbelopsis</taxon>
    </lineage>
</organism>
<dbReference type="AlphaFoldDB" id="A0A8H7PHS0"/>
<dbReference type="Proteomes" id="UP000612746">
    <property type="component" value="Unassembled WGS sequence"/>
</dbReference>
<accession>A0A8H7PHS0</accession>
<dbReference type="GO" id="GO:0000338">
    <property type="term" value="P:protein deneddylation"/>
    <property type="evidence" value="ECO:0007669"/>
    <property type="project" value="TreeGrafter"/>
</dbReference>
<keyword evidence="2" id="KW-0645">Protease</keyword>
<name>A0A8H7PHS0_9FUNG</name>
<dbReference type="EMBL" id="JAEPRA010000017">
    <property type="protein sequence ID" value="KAG2174030.1"/>
    <property type="molecule type" value="Genomic_DNA"/>
</dbReference>
<dbReference type="PANTHER" id="PTHR46468">
    <property type="entry name" value="SENTRIN-SPECIFIC PROTEASE 8"/>
    <property type="match status" value="1"/>
</dbReference>
<keyword evidence="4" id="KW-0788">Thiol protease</keyword>
<dbReference type="OrthoDB" id="5065855at2759"/>
<feature type="domain" description="Ubiquitin-like protease family profile" evidence="5">
    <location>
        <begin position="15"/>
        <end position="177"/>
    </location>
</feature>
<keyword evidence="7" id="KW-1185">Reference proteome</keyword>
<sequence>MSQPILEYYDVILRQEASDLDVNTLREGEWIADTIIEFHEEYLERTALRKSQAIKLLKPSVSYLVAHMQDTSDLASVVPADLPTSQAVFIPVNDATDITCADSGSHWSLLVYARPFNAFYYYDSLRDSNLKSALAVAGKIGPLLSPTKPNFIHQKNAPQQDNGADCGACVIGVIDVIVNRLLQPQTPGTALNPDAIMYVSDQDILPPSTVRSALRDIIIKLVDVANNTPGNALRAGDDVPVSTS</sequence>
<evidence type="ECO:0000313" key="7">
    <source>
        <dbReference type="Proteomes" id="UP000612746"/>
    </source>
</evidence>
<dbReference type="PROSITE" id="PS50600">
    <property type="entry name" value="ULP_PROTEASE"/>
    <property type="match status" value="1"/>
</dbReference>
<keyword evidence="3" id="KW-0378">Hydrolase</keyword>
<comment type="similarity">
    <text evidence="1">Belongs to the peptidase C48 family.</text>
</comment>
<dbReference type="PANTHER" id="PTHR46468:SF1">
    <property type="entry name" value="SENTRIN-SPECIFIC PROTEASE 8"/>
    <property type="match status" value="1"/>
</dbReference>
<dbReference type="GO" id="GO:0019784">
    <property type="term" value="F:deNEDDylase activity"/>
    <property type="evidence" value="ECO:0007669"/>
    <property type="project" value="InterPro"/>
</dbReference>
<dbReference type="InterPro" id="IPR038765">
    <property type="entry name" value="Papain-like_cys_pep_sf"/>
</dbReference>
<dbReference type="Pfam" id="PF02902">
    <property type="entry name" value="Peptidase_C48"/>
    <property type="match status" value="1"/>
</dbReference>
<evidence type="ECO:0000256" key="3">
    <source>
        <dbReference type="ARBA" id="ARBA00022801"/>
    </source>
</evidence>
<reference evidence="6" key="1">
    <citation type="submission" date="2020-12" db="EMBL/GenBank/DDBJ databases">
        <title>Metabolic potential, ecology and presence of endohyphal bacteria is reflected in genomic diversity of Mucoromycotina.</title>
        <authorList>
            <person name="Muszewska A."/>
            <person name="Okrasinska A."/>
            <person name="Steczkiewicz K."/>
            <person name="Drgas O."/>
            <person name="Orlowska M."/>
            <person name="Perlinska-Lenart U."/>
            <person name="Aleksandrzak-Piekarczyk T."/>
            <person name="Szatraj K."/>
            <person name="Zielenkiewicz U."/>
            <person name="Pilsyk S."/>
            <person name="Malc E."/>
            <person name="Mieczkowski P."/>
            <person name="Kruszewska J.S."/>
            <person name="Biernat P."/>
            <person name="Pawlowska J."/>
        </authorList>
    </citation>
    <scope>NUCLEOTIDE SEQUENCE</scope>
    <source>
        <strain evidence="6">WA0000051536</strain>
    </source>
</reference>
<evidence type="ECO:0000256" key="2">
    <source>
        <dbReference type="ARBA" id="ARBA00022670"/>
    </source>
</evidence>
<dbReference type="Gene3D" id="3.40.395.10">
    <property type="entry name" value="Adenoviral Proteinase, Chain A"/>
    <property type="match status" value="1"/>
</dbReference>
<dbReference type="InterPro" id="IPR044613">
    <property type="entry name" value="Nep1/2-like"/>
</dbReference>
<dbReference type="InterPro" id="IPR003653">
    <property type="entry name" value="Peptidase_C48_C"/>
</dbReference>
<dbReference type="GO" id="GO:0006508">
    <property type="term" value="P:proteolysis"/>
    <property type="evidence" value="ECO:0007669"/>
    <property type="project" value="UniProtKB-KW"/>
</dbReference>
<protein>
    <recommendedName>
        <fullName evidence="5">Ubiquitin-like protease family profile domain-containing protein</fullName>
    </recommendedName>
</protein>
<dbReference type="SUPFAM" id="SSF54001">
    <property type="entry name" value="Cysteine proteinases"/>
    <property type="match status" value="1"/>
</dbReference>
<comment type="caution">
    <text evidence="6">The sequence shown here is derived from an EMBL/GenBank/DDBJ whole genome shotgun (WGS) entry which is preliminary data.</text>
</comment>
<evidence type="ECO:0000259" key="5">
    <source>
        <dbReference type="PROSITE" id="PS50600"/>
    </source>
</evidence>
<evidence type="ECO:0000256" key="1">
    <source>
        <dbReference type="ARBA" id="ARBA00005234"/>
    </source>
</evidence>
<evidence type="ECO:0000256" key="4">
    <source>
        <dbReference type="ARBA" id="ARBA00022807"/>
    </source>
</evidence>
<proteinExistence type="inferred from homology"/>
<gene>
    <name evidence="6" type="ORF">INT44_000144</name>
</gene>
<evidence type="ECO:0000313" key="6">
    <source>
        <dbReference type="EMBL" id="KAG2174030.1"/>
    </source>
</evidence>